<evidence type="ECO:0000313" key="1">
    <source>
        <dbReference type="EMBL" id="MFC6170464.1"/>
    </source>
</evidence>
<keyword evidence="2" id="KW-1185">Reference proteome</keyword>
<gene>
    <name evidence="1" type="ORF">ACFQGP_07730</name>
</gene>
<protein>
    <recommendedName>
        <fullName evidence="3">YCII-related domain-containing protein</fullName>
    </recommendedName>
</protein>
<organism evidence="1 2">
    <name type="scientific">Loigolactobacillus jiayinensis</name>
    <dbReference type="NCBI Taxonomy" id="2486016"/>
    <lineage>
        <taxon>Bacteria</taxon>
        <taxon>Bacillati</taxon>
        <taxon>Bacillota</taxon>
        <taxon>Bacilli</taxon>
        <taxon>Lactobacillales</taxon>
        <taxon>Lactobacillaceae</taxon>
        <taxon>Loigolactobacillus</taxon>
    </lineage>
</organism>
<sequence>MCYVVMLKGLGKVVMTERVFMAEKDAKRYAKAHNADPAESERGYFFIERCPFGK</sequence>
<proteinExistence type="predicted"/>
<reference evidence="2" key="1">
    <citation type="journal article" date="2019" name="Int. J. Syst. Evol. Microbiol.">
        <title>The Global Catalogue of Microorganisms (GCM) 10K type strain sequencing project: providing services to taxonomists for standard genome sequencing and annotation.</title>
        <authorList>
            <consortium name="The Broad Institute Genomics Platform"/>
            <consortium name="The Broad Institute Genome Sequencing Center for Infectious Disease"/>
            <person name="Wu L."/>
            <person name="Ma J."/>
        </authorList>
    </citation>
    <scope>NUCLEOTIDE SEQUENCE [LARGE SCALE GENOMIC DNA]</scope>
    <source>
        <strain evidence="2">CCM 8904</strain>
    </source>
</reference>
<evidence type="ECO:0000313" key="2">
    <source>
        <dbReference type="Proteomes" id="UP001596289"/>
    </source>
</evidence>
<comment type="caution">
    <text evidence="1">The sequence shown here is derived from an EMBL/GenBank/DDBJ whole genome shotgun (WGS) entry which is preliminary data.</text>
</comment>
<dbReference type="EMBL" id="JBHSSL010000042">
    <property type="protein sequence ID" value="MFC6170464.1"/>
    <property type="molecule type" value="Genomic_DNA"/>
</dbReference>
<evidence type="ECO:0008006" key="3">
    <source>
        <dbReference type="Google" id="ProtNLM"/>
    </source>
</evidence>
<name>A0ABW1RFR2_9LACO</name>
<dbReference type="Proteomes" id="UP001596289">
    <property type="component" value="Unassembled WGS sequence"/>
</dbReference>
<dbReference type="RefSeq" id="WP_164509521.1">
    <property type="nucleotide sequence ID" value="NZ_JBHSSL010000042.1"/>
</dbReference>
<accession>A0ABW1RFR2</accession>